<dbReference type="Proteomes" id="UP000557688">
    <property type="component" value="Unassembled WGS sequence"/>
</dbReference>
<dbReference type="FunFam" id="3.20.20.70:FF:000059">
    <property type="entry name" value="N-ethylmaleimide reductase, FMN-linked"/>
    <property type="match status" value="1"/>
</dbReference>
<sequence>MADNSILFRPLQVGAIELPNRVLMAPLTRSRAHGDGTPKPMAVAYYRQRASAGLIISEATQISPMGKGYIDTPGIHSDAHVEGWKPIVEAVHAAGGRIFCQLWHVGRISHTSLLPDGAQPVSASAVRANVKTFTAQGLSDTSEPVALDEDGIAATLDDYAAAARYAKLAGFDGVEVHSANGYLLDQFLQDGTNRRSDDYGGSVENRLRLLGEALDRVCAVFPTNRVGVRLSPLGQANDISDSDPETVFTAAYSMLSARGLAYLHVIEEFYGQKSSDDQRALLKRLRASFDGVYIGNGAYDARSATTAIADGDADAISFGRPFISNPDLPERLRVGADLAEPDQATFYGGGEQGYTDYPFLPPQH</sequence>
<dbReference type="Gene3D" id="3.20.20.70">
    <property type="entry name" value="Aldolase class I"/>
    <property type="match status" value="1"/>
</dbReference>
<comment type="similarity">
    <text evidence="2">Belongs to the NADH:flavin oxidoreductase/NADH oxidase family.</text>
</comment>
<evidence type="ECO:0000256" key="2">
    <source>
        <dbReference type="ARBA" id="ARBA00005979"/>
    </source>
</evidence>
<dbReference type="InterPro" id="IPR045247">
    <property type="entry name" value="Oye-like"/>
</dbReference>
<feature type="region of interest" description="Disordered" evidence="4">
    <location>
        <begin position="345"/>
        <end position="364"/>
    </location>
</feature>
<evidence type="ECO:0000256" key="1">
    <source>
        <dbReference type="ARBA" id="ARBA00001917"/>
    </source>
</evidence>
<accession>A0A839V6V6</accession>
<dbReference type="GO" id="GO:0010181">
    <property type="term" value="F:FMN binding"/>
    <property type="evidence" value="ECO:0007669"/>
    <property type="project" value="InterPro"/>
</dbReference>
<dbReference type="SUPFAM" id="SSF51395">
    <property type="entry name" value="FMN-linked oxidoreductases"/>
    <property type="match status" value="1"/>
</dbReference>
<dbReference type="GO" id="GO:0016628">
    <property type="term" value="F:oxidoreductase activity, acting on the CH-CH group of donors, NAD or NADP as acceptor"/>
    <property type="evidence" value="ECO:0007669"/>
    <property type="project" value="UniProtKB-ARBA"/>
</dbReference>
<dbReference type="InterPro" id="IPR013785">
    <property type="entry name" value="Aldolase_TIM"/>
</dbReference>
<protein>
    <submittedName>
        <fullName evidence="7">Alkene reductase</fullName>
    </submittedName>
    <submittedName>
        <fullName evidence="6">N-ethylmaleimide reductase</fullName>
        <ecNumber evidence="6">1.-.-.-</ecNumber>
    </submittedName>
</protein>
<gene>
    <name evidence="6" type="ORF">FHR90_003146</name>
    <name evidence="7" type="ORF">HUK83_01890</name>
</gene>
<dbReference type="Proteomes" id="UP000565205">
    <property type="component" value="Unassembled WGS sequence"/>
</dbReference>
<dbReference type="InterPro" id="IPR001155">
    <property type="entry name" value="OxRdtase_FMN_N"/>
</dbReference>
<name>A0A839V6V6_9PROT</name>
<evidence type="ECO:0000313" key="9">
    <source>
        <dbReference type="Proteomes" id="UP000565205"/>
    </source>
</evidence>
<proteinExistence type="inferred from homology"/>
<evidence type="ECO:0000313" key="8">
    <source>
        <dbReference type="Proteomes" id="UP000557688"/>
    </source>
</evidence>
<dbReference type="Pfam" id="PF00724">
    <property type="entry name" value="Oxidored_FMN"/>
    <property type="match status" value="1"/>
</dbReference>
<dbReference type="EMBL" id="JACHXV010000024">
    <property type="protein sequence ID" value="MBB3175292.1"/>
    <property type="molecule type" value="Genomic_DNA"/>
</dbReference>
<evidence type="ECO:0000259" key="5">
    <source>
        <dbReference type="Pfam" id="PF00724"/>
    </source>
</evidence>
<evidence type="ECO:0000313" key="7">
    <source>
        <dbReference type="EMBL" id="NVN29096.1"/>
    </source>
</evidence>
<keyword evidence="8" id="KW-1185">Reference proteome</keyword>
<dbReference type="PANTHER" id="PTHR22893:SF91">
    <property type="entry name" value="NADPH DEHYDROGENASE 2-RELATED"/>
    <property type="match status" value="1"/>
</dbReference>
<dbReference type="EMBL" id="JABXXQ010000012">
    <property type="protein sequence ID" value="NVN29096.1"/>
    <property type="molecule type" value="Genomic_DNA"/>
</dbReference>
<evidence type="ECO:0000313" key="6">
    <source>
        <dbReference type="EMBL" id="MBB3175292.1"/>
    </source>
</evidence>
<reference evidence="7 9" key="1">
    <citation type="submission" date="2020-06" db="EMBL/GenBank/DDBJ databases">
        <title>Description of novel acetic acid bacteria.</title>
        <authorList>
            <person name="Sombolestani A."/>
        </authorList>
    </citation>
    <scope>NUCLEOTIDE SEQUENCE [LARGE SCALE GENOMIC DNA]</scope>
    <source>
        <strain evidence="7 9">LMG 26838</strain>
    </source>
</reference>
<dbReference type="PANTHER" id="PTHR22893">
    <property type="entry name" value="NADH OXIDOREDUCTASE-RELATED"/>
    <property type="match status" value="1"/>
</dbReference>
<comment type="caution">
    <text evidence="6">The sequence shown here is derived from an EMBL/GenBank/DDBJ whole genome shotgun (WGS) entry which is preliminary data.</text>
</comment>
<reference evidence="6 8" key="2">
    <citation type="submission" date="2020-08" db="EMBL/GenBank/DDBJ databases">
        <title>Genomic Encyclopedia of Type Strains, Phase III (KMG-III): the genomes of soil and plant-associated and newly described type strains.</title>
        <authorList>
            <person name="Whitman W."/>
        </authorList>
    </citation>
    <scope>NUCLEOTIDE SEQUENCE [LARGE SCALE GENOMIC DNA]</scope>
    <source>
        <strain evidence="6 8">CECT 8088</strain>
    </source>
</reference>
<dbReference type="GO" id="GO:0005829">
    <property type="term" value="C:cytosol"/>
    <property type="evidence" value="ECO:0007669"/>
    <property type="project" value="UniProtKB-ARBA"/>
</dbReference>
<dbReference type="AlphaFoldDB" id="A0A839V6V6"/>
<keyword evidence="3 6" id="KW-0560">Oxidoreductase</keyword>
<evidence type="ECO:0000256" key="3">
    <source>
        <dbReference type="ARBA" id="ARBA00023002"/>
    </source>
</evidence>
<dbReference type="EC" id="1.-.-.-" evidence="6"/>
<organism evidence="6 8">
    <name type="scientific">Endobacter medicaginis</name>
    <dbReference type="NCBI Taxonomy" id="1181271"/>
    <lineage>
        <taxon>Bacteria</taxon>
        <taxon>Pseudomonadati</taxon>
        <taxon>Pseudomonadota</taxon>
        <taxon>Alphaproteobacteria</taxon>
        <taxon>Acetobacterales</taxon>
        <taxon>Acetobacteraceae</taxon>
        <taxon>Endobacter</taxon>
    </lineage>
</organism>
<feature type="domain" description="NADH:flavin oxidoreductase/NADH oxidase N-terminal" evidence="5">
    <location>
        <begin position="7"/>
        <end position="335"/>
    </location>
</feature>
<evidence type="ECO:0000256" key="4">
    <source>
        <dbReference type="SAM" id="MobiDB-lite"/>
    </source>
</evidence>
<dbReference type="RefSeq" id="WP_176621826.1">
    <property type="nucleotide sequence ID" value="NZ_JABXXQ010000012.1"/>
</dbReference>
<comment type="cofactor">
    <cofactor evidence="1">
        <name>FMN</name>
        <dbReference type="ChEBI" id="CHEBI:58210"/>
    </cofactor>
</comment>
<dbReference type="CDD" id="cd02933">
    <property type="entry name" value="OYE_like_FMN"/>
    <property type="match status" value="1"/>
</dbReference>